<dbReference type="AlphaFoldDB" id="A0A2H3CE04"/>
<gene>
    <name evidence="2" type="ORF">ARMGADRAFT_1091439</name>
</gene>
<organism evidence="2 3">
    <name type="scientific">Armillaria gallica</name>
    <name type="common">Bulbous honey fungus</name>
    <name type="synonym">Armillaria bulbosa</name>
    <dbReference type="NCBI Taxonomy" id="47427"/>
    <lineage>
        <taxon>Eukaryota</taxon>
        <taxon>Fungi</taxon>
        <taxon>Dikarya</taxon>
        <taxon>Basidiomycota</taxon>
        <taxon>Agaricomycotina</taxon>
        <taxon>Agaricomycetes</taxon>
        <taxon>Agaricomycetidae</taxon>
        <taxon>Agaricales</taxon>
        <taxon>Marasmiineae</taxon>
        <taxon>Physalacriaceae</taxon>
        <taxon>Armillaria</taxon>
    </lineage>
</organism>
<sequence>MSLMEARPRMNRLLNRTTPLLDCLRGDGDGCRCTALIDWATTCTRLSSDSGSSRQGVGVGTQEGRYTPTPTIDPSTVSVNVWGYGSTSGSCLNCFSSIVVFSTWCLVMRTDRDEVMQSTPLPHPSVNELGGAGRRLRRCVEDANDTVDSLAMLDVNWMRSIYHTSGLRNRHGCICGEERVRGVCAGSAEHQYAHDARREMDARGGSHRDYKTYTSHPPPRLPVVTHR</sequence>
<name>A0A2H3CE04_ARMGA</name>
<feature type="region of interest" description="Disordered" evidence="1">
    <location>
        <begin position="195"/>
        <end position="227"/>
    </location>
</feature>
<evidence type="ECO:0000256" key="1">
    <source>
        <dbReference type="SAM" id="MobiDB-lite"/>
    </source>
</evidence>
<dbReference type="InParanoid" id="A0A2H3CE04"/>
<feature type="compositionally biased region" description="Basic and acidic residues" evidence="1">
    <location>
        <begin position="195"/>
        <end position="211"/>
    </location>
</feature>
<dbReference type="Proteomes" id="UP000217790">
    <property type="component" value="Unassembled WGS sequence"/>
</dbReference>
<accession>A0A2H3CE04</accession>
<evidence type="ECO:0000313" key="2">
    <source>
        <dbReference type="EMBL" id="PBK81291.1"/>
    </source>
</evidence>
<proteinExistence type="predicted"/>
<protein>
    <submittedName>
        <fullName evidence="2">Uncharacterized protein</fullName>
    </submittedName>
</protein>
<feature type="region of interest" description="Disordered" evidence="1">
    <location>
        <begin position="47"/>
        <end position="71"/>
    </location>
</feature>
<keyword evidence="3" id="KW-1185">Reference proteome</keyword>
<dbReference type="EMBL" id="KZ293732">
    <property type="protein sequence ID" value="PBK81291.1"/>
    <property type="molecule type" value="Genomic_DNA"/>
</dbReference>
<reference evidence="3" key="1">
    <citation type="journal article" date="2017" name="Nat. Ecol. Evol.">
        <title>Genome expansion and lineage-specific genetic innovations in the forest pathogenic fungi Armillaria.</title>
        <authorList>
            <person name="Sipos G."/>
            <person name="Prasanna A.N."/>
            <person name="Walter M.C."/>
            <person name="O'Connor E."/>
            <person name="Balint B."/>
            <person name="Krizsan K."/>
            <person name="Kiss B."/>
            <person name="Hess J."/>
            <person name="Varga T."/>
            <person name="Slot J."/>
            <person name="Riley R."/>
            <person name="Boka B."/>
            <person name="Rigling D."/>
            <person name="Barry K."/>
            <person name="Lee J."/>
            <person name="Mihaltcheva S."/>
            <person name="LaButti K."/>
            <person name="Lipzen A."/>
            <person name="Waldron R."/>
            <person name="Moloney N.M."/>
            <person name="Sperisen C."/>
            <person name="Kredics L."/>
            <person name="Vagvoelgyi C."/>
            <person name="Patrignani A."/>
            <person name="Fitzpatrick D."/>
            <person name="Nagy I."/>
            <person name="Doyle S."/>
            <person name="Anderson J.B."/>
            <person name="Grigoriev I.V."/>
            <person name="Gueldener U."/>
            <person name="Muensterkoetter M."/>
            <person name="Nagy L.G."/>
        </authorList>
    </citation>
    <scope>NUCLEOTIDE SEQUENCE [LARGE SCALE GENOMIC DNA]</scope>
    <source>
        <strain evidence="3">Ar21-2</strain>
    </source>
</reference>
<evidence type="ECO:0000313" key="3">
    <source>
        <dbReference type="Proteomes" id="UP000217790"/>
    </source>
</evidence>